<evidence type="ECO:0000256" key="1">
    <source>
        <dbReference type="SAM" id="MobiDB-lite"/>
    </source>
</evidence>
<dbReference type="Proteomes" id="UP000230233">
    <property type="component" value="Chromosome IV"/>
</dbReference>
<accession>A0A2G5UBV4</accession>
<reference evidence="3" key="1">
    <citation type="submission" date="2017-10" db="EMBL/GenBank/DDBJ databases">
        <title>Rapid genome shrinkage in a self-fertile nematode reveals novel sperm competition proteins.</title>
        <authorList>
            <person name="Yin D."/>
            <person name="Schwarz E.M."/>
            <person name="Thomas C.G."/>
            <person name="Felde R.L."/>
            <person name="Korf I.F."/>
            <person name="Cutter A.D."/>
            <person name="Schartner C.M."/>
            <person name="Ralston E.J."/>
            <person name="Meyer B.J."/>
            <person name="Haag E.S."/>
        </authorList>
    </citation>
    <scope>NUCLEOTIDE SEQUENCE [LARGE SCALE GENOMIC DNA]</scope>
    <source>
        <strain evidence="3">JU1422</strain>
    </source>
</reference>
<gene>
    <name evidence="2" type="primary">Cnig_chr_IV.g15739</name>
    <name evidence="2" type="ORF">B9Z55_015739</name>
</gene>
<proteinExistence type="predicted"/>
<evidence type="ECO:0000313" key="3">
    <source>
        <dbReference type="Proteomes" id="UP000230233"/>
    </source>
</evidence>
<keyword evidence="3" id="KW-1185">Reference proteome</keyword>
<organism evidence="2 3">
    <name type="scientific">Caenorhabditis nigoni</name>
    <dbReference type="NCBI Taxonomy" id="1611254"/>
    <lineage>
        <taxon>Eukaryota</taxon>
        <taxon>Metazoa</taxon>
        <taxon>Ecdysozoa</taxon>
        <taxon>Nematoda</taxon>
        <taxon>Chromadorea</taxon>
        <taxon>Rhabditida</taxon>
        <taxon>Rhabditina</taxon>
        <taxon>Rhabditomorpha</taxon>
        <taxon>Rhabditoidea</taxon>
        <taxon>Rhabditidae</taxon>
        <taxon>Peloderinae</taxon>
        <taxon>Caenorhabditis</taxon>
    </lineage>
</organism>
<feature type="region of interest" description="Disordered" evidence="1">
    <location>
        <begin position="64"/>
        <end position="89"/>
    </location>
</feature>
<protein>
    <submittedName>
        <fullName evidence="2">Uncharacterized protein</fullName>
    </submittedName>
</protein>
<sequence>MAPPKPVPKPMAALNTFNVRSSAYSINATSLTRIPNNSSANLTSSIGKSRPKWELLKATRLEQIDENPPVSSRNKVRVSAKKTGNFGPK</sequence>
<evidence type="ECO:0000313" key="2">
    <source>
        <dbReference type="EMBL" id="PIC36923.1"/>
    </source>
</evidence>
<comment type="caution">
    <text evidence="2">The sequence shown here is derived from an EMBL/GenBank/DDBJ whole genome shotgun (WGS) entry which is preliminary data.</text>
</comment>
<dbReference type="AlphaFoldDB" id="A0A2G5UBV4"/>
<dbReference type="EMBL" id="PDUG01000004">
    <property type="protein sequence ID" value="PIC36923.1"/>
    <property type="molecule type" value="Genomic_DNA"/>
</dbReference>
<name>A0A2G5UBV4_9PELO</name>